<name>A0A9Q9BSR5_9STAP</name>
<reference evidence="1" key="1">
    <citation type="submission" date="2021-04" db="EMBL/GenBank/DDBJ databases">
        <title>Complete Genome Sequences of Macrococcus spp. from dog and cattle.</title>
        <authorList>
            <person name="Schwendener S."/>
            <person name="Perreten V."/>
        </authorList>
    </citation>
    <scope>NUCLEOTIDE SEQUENCE</scope>
    <source>
        <strain evidence="1">Epi0143-OL</strain>
    </source>
</reference>
<accession>A0A9Q9BSR5</accession>
<dbReference type="EMBL" id="CP073809">
    <property type="protein sequence ID" value="UTH13296.1"/>
    <property type="molecule type" value="Genomic_DNA"/>
</dbReference>
<gene>
    <name evidence="1" type="ORF">KFV11_08480</name>
</gene>
<dbReference type="AlphaFoldDB" id="A0A9Q9BSR5"/>
<protein>
    <recommendedName>
        <fullName evidence="3">DUF3168 domain-containing protein</fullName>
    </recommendedName>
</protein>
<dbReference type="KEGG" id="mequ:KFV11_08480"/>
<evidence type="ECO:0000313" key="1">
    <source>
        <dbReference type="EMBL" id="UTH13296.1"/>
    </source>
</evidence>
<evidence type="ECO:0000313" key="2">
    <source>
        <dbReference type="Proteomes" id="UP001057381"/>
    </source>
</evidence>
<sequence length="131" mass="15213">MDDPYKFIRDLLINDAGVVNLIPPGNIRILDIPETMKAKTPYIRLTVLDTPDLEFGDGDIRAAGVYYQIDIWQTNGLLTLGNNIKKLLKQNDIRFVDSLEPHTEKVADNVMVYRDARRYFYAYELKENEIY</sequence>
<evidence type="ECO:0008006" key="3">
    <source>
        <dbReference type="Google" id="ProtNLM"/>
    </source>
</evidence>
<dbReference type="Proteomes" id="UP001057381">
    <property type="component" value="Chromosome"/>
</dbReference>
<organism evidence="1 2">
    <name type="scientific">Macrococcus equipercicus</name>
    <dbReference type="NCBI Taxonomy" id="69967"/>
    <lineage>
        <taxon>Bacteria</taxon>
        <taxon>Bacillati</taxon>
        <taxon>Bacillota</taxon>
        <taxon>Bacilli</taxon>
        <taxon>Bacillales</taxon>
        <taxon>Staphylococcaceae</taxon>
        <taxon>Macrococcus</taxon>
    </lineage>
</organism>
<proteinExistence type="predicted"/>
<dbReference type="RefSeq" id="WP_254249714.1">
    <property type="nucleotide sequence ID" value="NZ_CP073809.1"/>
</dbReference>